<protein>
    <submittedName>
        <fullName evidence="2">Uncharacterized protein</fullName>
    </submittedName>
</protein>
<sequence>MLSHKSFHVSKVKPVAESDLVPAPVLWMGGLPTQSGASWTSVTEDESSSSWSTGRGTRSWVPRRFILDNSLLRDFYCAHPDKPGRAPALPSESLGVSPTPPHPSPARLRSPRRPAGLENAQDLTPALGPLWSSLCAPEDWTSASLRSRRIAEESRTGARVEGPDRPVLDIIRKRRLTKEEGGQDDGWLAAQRSMIEEQKNQKSASDDMNRRIVRIENMLVKARDEGGAKARKKGRRKRKDEEESEDEDEEEGTGGGVKACDGLTLNWEPPPQQAAPTHVGKPPTGRGHESIRNSSPSHPGSQGGGAPQYKPWKLQDLSALRLELPSLPNGAAPWIAAFKALTMGVPLALGDVRMVVAACVGLEKLAGVEQLAGTSVRGETEHQTLHHLQTTSALSVMH</sequence>
<feature type="region of interest" description="Disordered" evidence="1">
    <location>
        <begin position="223"/>
        <end position="310"/>
    </location>
</feature>
<feature type="compositionally biased region" description="Low complexity" evidence="1">
    <location>
        <begin position="38"/>
        <end position="57"/>
    </location>
</feature>
<dbReference type="Proteomes" id="UP000324091">
    <property type="component" value="Chromosome 18"/>
</dbReference>
<comment type="caution">
    <text evidence="2">The sequence shown here is derived from an EMBL/GenBank/DDBJ whole genome shotgun (WGS) entry which is preliminary data.</text>
</comment>
<feature type="region of interest" description="Disordered" evidence="1">
    <location>
        <begin position="35"/>
        <end position="57"/>
    </location>
</feature>
<reference evidence="2 3" key="1">
    <citation type="submission" date="2019-04" db="EMBL/GenBank/DDBJ databases">
        <title>Chromosome genome assembly for Takifugu flavidus.</title>
        <authorList>
            <person name="Xiao S."/>
        </authorList>
    </citation>
    <scope>NUCLEOTIDE SEQUENCE [LARGE SCALE GENOMIC DNA]</scope>
    <source>
        <strain evidence="2">HTHZ2018</strain>
        <tissue evidence="2">Muscle</tissue>
    </source>
</reference>
<gene>
    <name evidence="2" type="ORF">D4764_18G0003010</name>
</gene>
<name>A0A5C6NRD1_9TELE</name>
<feature type="compositionally biased region" description="Basic residues" evidence="1">
    <location>
        <begin position="229"/>
        <end position="238"/>
    </location>
</feature>
<evidence type="ECO:0000313" key="2">
    <source>
        <dbReference type="EMBL" id="TWW69495.1"/>
    </source>
</evidence>
<dbReference type="AlphaFoldDB" id="A0A5C6NRD1"/>
<accession>A0A5C6NRD1</accession>
<feature type="region of interest" description="Disordered" evidence="1">
    <location>
        <begin position="83"/>
        <end position="123"/>
    </location>
</feature>
<evidence type="ECO:0000256" key="1">
    <source>
        <dbReference type="SAM" id="MobiDB-lite"/>
    </source>
</evidence>
<evidence type="ECO:0000313" key="3">
    <source>
        <dbReference type="Proteomes" id="UP000324091"/>
    </source>
</evidence>
<organism evidence="2 3">
    <name type="scientific">Takifugu flavidus</name>
    <name type="common">sansaifugu</name>
    <dbReference type="NCBI Taxonomy" id="433684"/>
    <lineage>
        <taxon>Eukaryota</taxon>
        <taxon>Metazoa</taxon>
        <taxon>Chordata</taxon>
        <taxon>Craniata</taxon>
        <taxon>Vertebrata</taxon>
        <taxon>Euteleostomi</taxon>
        <taxon>Actinopterygii</taxon>
        <taxon>Neopterygii</taxon>
        <taxon>Teleostei</taxon>
        <taxon>Neoteleostei</taxon>
        <taxon>Acanthomorphata</taxon>
        <taxon>Eupercaria</taxon>
        <taxon>Tetraodontiformes</taxon>
        <taxon>Tetradontoidea</taxon>
        <taxon>Tetraodontidae</taxon>
        <taxon>Takifugu</taxon>
    </lineage>
</organism>
<proteinExistence type="predicted"/>
<dbReference type="EMBL" id="RHFK02000010">
    <property type="protein sequence ID" value="TWW69495.1"/>
    <property type="molecule type" value="Genomic_DNA"/>
</dbReference>
<feature type="compositionally biased region" description="Acidic residues" evidence="1">
    <location>
        <begin position="242"/>
        <end position="252"/>
    </location>
</feature>
<keyword evidence="3" id="KW-1185">Reference proteome</keyword>